<reference evidence="2" key="1">
    <citation type="journal article" date="2022" name="Mol. Ecol. Resour.">
        <title>The genomes of chicory, endive, great burdock and yacon provide insights into Asteraceae palaeo-polyploidization history and plant inulin production.</title>
        <authorList>
            <person name="Fan W."/>
            <person name="Wang S."/>
            <person name="Wang H."/>
            <person name="Wang A."/>
            <person name="Jiang F."/>
            <person name="Liu H."/>
            <person name="Zhao H."/>
            <person name="Xu D."/>
            <person name="Zhang Y."/>
        </authorList>
    </citation>
    <scope>NUCLEOTIDE SEQUENCE [LARGE SCALE GENOMIC DNA]</scope>
    <source>
        <strain evidence="2">cv. Punajuju</strain>
    </source>
</reference>
<keyword evidence="2" id="KW-1185">Reference proteome</keyword>
<organism evidence="1 2">
    <name type="scientific">Cichorium intybus</name>
    <name type="common">Chicory</name>
    <dbReference type="NCBI Taxonomy" id="13427"/>
    <lineage>
        <taxon>Eukaryota</taxon>
        <taxon>Viridiplantae</taxon>
        <taxon>Streptophyta</taxon>
        <taxon>Embryophyta</taxon>
        <taxon>Tracheophyta</taxon>
        <taxon>Spermatophyta</taxon>
        <taxon>Magnoliopsida</taxon>
        <taxon>eudicotyledons</taxon>
        <taxon>Gunneridae</taxon>
        <taxon>Pentapetalae</taxon>
        <taxon>asterids</taxon>
        <taxon>campanulids</taxon>
        <taxon>Asterales</taxon>
        <taxon>Asteraceae</taxon>
        <taxon>Cichorioideae</taxon>
        <taxon>Cichorieae</taxon>
        <taxon>Cichoriinae</taxon>
        <taxon>Cichorium</taxon>
    </lineage>
</organism>
<name>A0ACB9CXR2_CICIN</name>
<dbReference type="Proteomes" id="UP001055811">
    <property type="component" value="Linkage Group LG05"/>
</dbReference>
<protein>
    <submittedName>
        <fullName evidence="1">Uncharacterized protein</fullName>
    </submittedName>
</protein>
<comment type="caution">
    <text evidence="1">The sequence shown here is derived from an EMBL/GenBank/DDBJ whole genome shotgun (WGS) entry which is preliminary data.</text>
</comment>
<accession>A0ACB9CXR2</accession>
<dbReference type="EMBL" id="CM042013">
    <property type="protein sequence ID" value="KAI3738971.1"/>
    <property type="molecule type" value="Genomic_DNA"/>
</dbReference>
<proteinExistence type="predicted"/>
<sequence length="83" mass="9504">MVKIQPMAGVEEKVVRGLGWTELAFLNERCLGTYSSFRGAETSQIQMYYEFDLKKVKCGLEPSPQGNPSYLVNYAREHKVRDN</sequence>
<gene>
    <name evidence="1" type="ORF">L2E82_29288</name>
</gene>
<evidence type="ECO:0000313" key="2">
    <source>
        <dbReference type="Proteomes" id="UP001055811"/>
    </source>
</evidence>
<reference evidence="1 2" key="2">
    <citation type="journal article" date="2022" name="Mol. Ecol. Resour.">
        <title>The genomes of chicory, endive, great burdock and yacon provide insights into Asteraceae paleo-polyploidization history and plant inulin production.</title>
        <authorList>
            <person name="Fan W."/>
            <person name="Wang S."/>
            <person name="Wang H."/>
            <person name="Wang A."/>
            <person name="Jiang F."/>
            <person name="Liu H."/>
            <person name="Zhao H."/>
            <person name="Xu D."/>
            <person name="Zhang Y."/>
        </authorList>
    </citation>
    <scope>NUCLEOTIDE SEQUENCE [LARGE SCALE GENOMIC DNA]</scope>
    <source>
        <strain evidence="2">cv. Punajuju</strain>
        <tissue evidence="1">Leaves</tissue>
    </source>
</reference>
<evidence type="ECO:0000313" key="1">
    <source>
        <dbReference type="EMBL" id="KAI3738971.1"/>
    </source>
</evidence>